<keyword evidence="4 8" id="KW-0812">Transmembrane</keyword>
<feature type="transmembrane region" description="Helical" evidence="8">
    <location>
        <begin position="334"/>
        <end position="353"/>
    </location>
</feature>
<keyword evidence="11" id="KW-1185">Reference proteome</keyword>
<feature type="transmembrane region" description="Helical" evidence="8">
    <location>
        <begin position="111"/>
        <end position="129"/>
    </location>
</feature>
<feature type="compositionally biased region" description="Low complexity" evidence="7">
    <location>
        <begin position="8"/>
        <end position="22"/>
    </location>
</feature>
<accession>A0A1H9UHM0</accession>
<keyword evidence="5 8" id="KW-1133">Transmembrane helix</keyword>
<evidence type="ECO:0000256" key="8">
    <source>
        <dbReference type="SAM" id="Phobius"/>
    </source>
</evidence>
<dbReference type="Pfam" id="PF00083">
    <property type="entry name" value="Sugar_tr"/>
    <property type="match status" value="1"/>
</dbReference>
<keyword evidence="6 8" id="KW-0472">Membrane</keyword>
<feature type="transmembrane region" description="Helical" evidence="8">
    <location>
        <begin position="210"/>
        <end position="229"/>
    </location>
</feature>
<keyword evidence="2" id="KW-0813">Transport</keyword>
<keyword evidence="3" id="KW-1003">Cell membrane</keyword>
<dbReference type="PROSITE" id="PS00217">
    <property type="entry name" value="SUGAR_TRANSPORT_2"/>
    <property type="match status" value="1"/>
</dbReference>
<protein>
    <submittedName>
        <fullName evidence="10">Nitrate/nitrite transporter NarK</fullName>
    </submittedName>
</protein>
<dbReference type="Proteomes" id="UP000198929">
    <property type="component" value="Unassembled WGS sequence"/>
</dbReference>
<gene>
    <name evidence="10" type="ORF">SAMN05661109_01785</name>
</gene>
<feature type="transmembrane region" description="Helical" evidence="8">
    <location>
        <begin position="399"/>
        <end position="420"/>
    </location>
</feature>
<dbReference type="InterPro" id="IPR005828">
    <property type="entry name" value="MFS_sugar_transport-like"/>
</dbReference>
<evidence type="ECO:0000259" key="9">
    <source>
        <dbReference type="PROSITE" id="PS50850"/>
    </source>
</evidence>
<comment type="subcellular location">
    <subcellularLocation>
        <location evidence="1">Cell membrane</location>
        <topology evidence="1">Multi-pass membrane protein</topology>
    </subcellularLocation>
</comment>
<dbReference type="GO" id="GO:0022857">
    <property type="term" value="F:transmembrane transporter activity"/>
    <property type="evidence" value="ECO:0007669"/>
    <property type="project" value="InterPro"/>
</dbReference>
<dbReference type="InterPro" id="IPR005829">
    <property type="entry name" value="Sugar_transporter_CS"/>
</dbReference>
<dbReference type="STRING" id="1121357.SAMN05661109_01785"/>
<feature type="transmembrane region" description="Helical" evidence="8">
    <location>
        <begin position="176"/>
        <end position="198"/>
    </location>
</feature>
<evidence type="ECO:0000256" key="5">
    <source>
        <dbReference type="ARBA" id="ARBA00022989"/>
    </source>
</evidence>
<name>A0A1H9UHM0_9CORY</name>
<feature type="transmembrane region" description="Helical" evidence="8">
    <location>
        <begin position="304"/>
        <end position="322"/>
    </location>
</feature>
<evidence type="ECO:0000256" key="7">
    <source>
        <dbReference type="SAM" id="MobiDB-lite"/>
    </source>
</evidence>
<evidence type="ECO:0000313" key="11">
    <source>
        <dbReference type="Proteomes" id="UP000198929"/>
    </source>
</evidence>
<dbReference type="GO" id="GO:0005886">
    <property type="term" value="C:plasma membrane"/>
    <property type="evidence" value="ECO:0007669"/>
    <property type="project" value="UniProtKB-SubCell"/>
</dbReference>
<dbReference type="SUPFAM" id="SSF103473">
    <property type="entry name" value="MFS general substrate transporter"/>
    <property type="match status" value="1"/>
</dbReference>
<dbReference type="InterPro" id="IPR036259">
    <property type="entry name" value="MFS_trans_sf"/>
</dbReference>
<dbReference type="PROSITE" id="PS50850">
    <property type="entry name" value="MFS"/>
    <property type="match status" value="1"/>
</dbReference>
<evidence type="ECO:0000256" key="3">
    <source>
        <dbReference type="ARBA" id="ARBA00022475"/>
    </source>
</evidence>
<evidence type="ECO:0000256" key="2">
    <source>
        <dbReference type="ARBA" id="ARBA00022448"/>
    </source>
</evidence>
<organism evidence="10 11">
    <name type="scientific">Corynebacterium cystitidis DSM 20524</name>
    <dbReference type="NCBI Taxonomy" id="1121357"/>
    <lineage>
        <taxon>Bacteria</taxon>
        <taxon>Bacillati</taxon>
        <taxon>Actinomycetota</taxon>
        <taxon>Actinomycetes</taxon>
        <taxon>Mycobacteriales</taxon>
        <taxon>Corynebacteriaceae</taxon>
        <taxon>Corynebacterium</taxon>
    </lineage>
</organism>
<feature type="transmembrane region" description="Helical" evidence="8">
    <location>
        <begin position="359"/>
        <end position="387"/>
    </location>
</feature>
<feature type="domain" description="Major facilitator superfamily (MFS) profile" evidence="9">
    <location>
        <begin position="39"/>
        <end position="453"/>
    </location>
</feature>
<dbReference type="EMBL" id="FOGQ01000008">
    <property type="protein sequence ID" value="SES08563.1"/>
    <property type="molecule type" value="Genomic_DNA"/>
</dbReference>
<dbReference type="PANTHER" id="PTHR43045:SF1">
    <property type="entry name" value="SHIKIMATE TRANSPORTER"/>
    <property type="match status" value="1"/>
</dbReference>
<evidence type="ECO:0000313" key="10">
    <source>
        <dbReference type="EMBL" id="SES08563.1"/>
    </source>
</evidence>
<feature type="transmembrane region" description="Helical" evidence="8">
    <location>
        <begin position="79"/>
        <end position="99"/>
    </location>
</feature>
<dbReference type="InterPro" id="IPR020846">
    <property type="entry name" value="MFS_dom"/>
</dbReference>
<sequence length="469" mass="48320">MSTTTSSGAGEAGDAGSAGAAGQVGRAGRLGLRKGGGRAVFASMLGTLVEWYDYALYGAAASLVIGPLFFGHLDAGQAVAAFATFAVGFIARPFGGLLIAHWGDKHGRKPAMLFTMIVMGISTVGIGLLPTADIAGVWAVVMLIALRLLQGLGAGAELTGAMTLVAEYAIPTRRGLWTSLVMSMPPAGSAVATLAFLAVASLPEEQFYGWGWRAPFLASVVLFLIAIFIRTKLEESPDYQAAMESRDAAQRAARTPLGEVLKNQWREVILGFMAVTGHNANNYIISIASITIMVAYGGLERTEALTAVLLGSLLGILLSPLGGMAGDRFGAGRVMAVGAIVGLLFAYPLFTAFKSGSIWVAFAALAVSYGFVLACTSGAQGAFLANLFPVRTRFTGTALARETNGALVAGLTPMIVAALLEVGDGSIIWAAGYMAACFFITFLGVVLARGKGDNKAESPADAAATAAAN</sequence>
<feature type="transmembrane region" description="Helical" evidence="8">
    <location>
        <begin position="426"/>
        <end position="448"/>
    </location>
</feature>
<dbReference type="Gene3D" id="1.20.1250.20">
    <property type="entry name" value="MFS general substrate transporter like domains"/>
    <property type="match status" value="2"/>
</dbReference>
<evidence type="ECO:0000256" key="4">
    <source>
        <dbReference type="ARBA" id="ARBA00022692"/>
    </source>
</evidence>
<proteinExistence type="predicted"/>
<evidence type="ECO:0000256" key="6">
    <source>
        <dbReference type="ARBA" id="ARBA00023136"/>
    </source>
</evidence>
<dbReference type="PANTHER" id="PTHR43045">
    <property type="entry name" value="SHIKIMATE TRANSPORTER"/>
    <property type="match status" value="1"/>
</dbReference>
<feature type="transmembrane region" description="Helical" evidence="8">
    <location>
        <begin position="280"/>
        <end position="298"/>
    </location>
</feature>
<dbReference type="AlphaFoldDB" id="A0A1H9UHM0"/>
<feature type="region of interest" description="Disordered" evidence="7">
    <location>
        <begin position="1"/>
        <end position="22"/>
    </location>
</feature>
<feature type="transmembrane region" description="Helical" evidence="8">
    <location>
        <begin position="54"/>
        <end position="73"/>
    </location>
</feature>
<reference evidence="11" key="1">
    <citation type="submission" date="2016-10" db="EMBL/GenBank/DDBJ databases">
        <authorList>
            <person name="Varghese N."/>
            <person name="Submissions S."/>
        </authorList>
    </citation>
    <scope>NUCLEOTIDE SEQUENCE [LARGE SCALE GENOMIC DNA]</scope>
    <source>
        <strain evidence="11">DSM 20524</strain>
    </source>
</reference>
<evidence type="ECO:0000256" key="1">
    <source>
        <dbReference type="ARBA" id="ARBA00004651"/>
    </source>
</evidence>
<feature type="transmembrane region" description="Helical" evidence="8">
    <location>
        <begin position="135"/>
        <end position="155"/>
    </location>
</feature>